<comment type="similarity">
    <text evidence="2 16">Belongs to the alkaline phosphatase family.</text>
</comment>
<feature type="binding site" evidence="15">
    <location>
        <position position="112"/>
    </location>
    <ligand>
        <name>Mg(2+)</name>
        <dbReference type="ChEBI" id="CHEBI:18420"/>
    </ligand>
</feature>
<name>A0AAN9B2B7_9CAEN</name>
<keyword evidence="5" id="KW-0597">Phosphoprotein</keyword>
<dbReference type="PANTHER" id="PTHR11596">
    <property type="entry name" value="ALKALINE PHOSPHATASE"/>
    <property type="match status" value="1"/>
</dbReference>
<evidence type="ECO:0000256" key="10">
    <source>
        <dbReference type="ARBA" id="ARBA00022842"/>
    </source>
</evidence>
<keyword evidence="7 15" id="KW-0479">Metal-binding</keyword>
<comment type="cofactor">
    <cofactor evidence="15">
        <name>Mg(2+)</name>
        <dbReference type="ChEBI" id="CHEBI:18420"/>
    </cofactor>
    <text evidence="15">Binds 1 Mg(2+) ion.</text>
</comment>
<comment type="caution">
    <text evidence="18">The sequence shown here is derived from an EMBL/GenBank/DDBJ whole genome shotgun (WGS) entry which is preliminary data.</text>
</comment>
<dbReference type="InterPro" id="IPR001952">
    <property type="entry name" value="Alkaline_phosphatase"/>
</dbReference>
<keyword evidence="6" id="KW-0336">GPI-anchor</keyword>
<evidence type="ECO:0000256" key="11">
    <source>
        <dbReference type="ARBA" id="ARBA00023136"/>
    </source>
</evidence>
<dbReference type="GO" id="GO:0046872">
    <property type="term" value="F:metal ion binding"/>
    <property type="evidence" value="ECO:0007669"/>
    <property type="project" value="UniProtKB-KW"/>
</dbReference>
<evidence type="ECO:0000256" key="5">
    <source>
        <dbReference type="ARBA" id="ARBA00022553"/>
    </source>
</evidence>
<dbReference type="EC" id="3.1.3.1" evidence="3"/>
<sequence length="476" mass="51935">MGMSTVTAARIYKGQTNGQPGEETLLNFEKFPHVALSKTYNVDRQTADSAGTATAFLCGVKANMATLGVDSSVLRKQCDKLDTGKVPSILRLFIDVGRSTGIVTTSRLSHATPGAAYAHTPERYWEGDVDMEEVDDLCKRKVKDITAQLVEDNPEIKVILGGGRRTFLPNDTVDPDTQAINSKKGRRDSKNLIEIWKQSKPKSSKSSYVWNKKQFDAVDDSETDFLLGLFSTSHMEYELKRDPSKEPSLVDMVKKAIKLLSKDNRGFFLLVEGARIDHAHHDNLAHLALAETVAMDDAVAVAKDMTGDDTLIVVTADHSHVMTVGGYPQRGNDILGLVTPVNDAEAPFDGMPFATLSYTNGPGPGRVNLTGINTTSLDHQQSALVRMPWETHGGEDVGIYATGPMSHLFHGVHEQNYIAHVMAYAACVGPNTQHCQQRGEVHTCSGAASLNTLFMFKGFMLTVVVIVGCVRMTHTV</sequence>
<feature type="binding site" evidence="15">
    <location>
        <position position="281"/>
    </location>
    <ligand>
        <name>Zn(2+)</name>
        <dbReference type="ChEBI" id="CHEBI:29105"/>
        <label>2</label>
    </ligand>
</feature>
<evidence type="ECO:0000256" key="7">
    <source>
        <dbReference type="ARBA" id="ARBA00022723"/>
    </source>
</evidence>
<feature type="binding site" evidence="15">
    <location>
        <position position="392"/>
    </location>
    <ligand>
        <name>Zn(2+)</name>
        <dbReference type="ChEBI" id="CHEBI:29105"/>
        <label>2</label>
    </ligand>
</feature>
<evidence type="ECO:0000256" key="16">
    <source>
        <dbReference type="RuleBase" id="RU003946"/>
    </source>
</evidence>
<dbReference type="SMART" id="SM00098">
    <property type="entry name" value="alkPPc"/>
    <property type="match status" value="1"/>
</dbReference>
<keyword evidence="4" id="KW-1003">Cell membrane</keyword>
<keyword evidence="13" id="KW-0449">Lipoprotein</keyword>
<dbReference type="Proteomes" id="UP001374579">
    <property type="component" value="Unassembled WGS sequence"/>
</dbReference>
<feature type="binding site" evidence="15">
    <location>
        <position position="318"/>
    </location>
    <ligand>
        <name>Zn(2+)</name>
        <dbReference type="ChEBI" id="CHEBI:29105"/>
        <label>2</label>
    </ligand>
</feature>
<dbReference type="GO" id="GO:0098552">
    <property type="term" value="C:side of membrane"/>
    <property type="evidence" value="ECO:0007669"/>
    <property type="project" value="UniProtKB-KW"/>
</dbReference>
<dbReference type="CDD" id="cd16012">
    <property type="entry name" value="ALP"/>
    <property type="match status" value="1"/>
</dbReference>
<keyword evidence="17" id="KW-1133">Transmembrane helix</keyword>
<proteinExistence type="inferred from homology"/>
<comment type="subcellular location">
    <subcellularLocation>
        <location evidence="1">Cell membrane</location>
        <topology evidence="1">Lipid-anchor</topology>
        <topology evidence="1">GPI-anchor</topology>
    </subcellularLocation>
</comment>
<keyword evidence="11 17" id="KW-0472">Membrane</keyword>
<dbReference type="FunFam" id="3.40.720.10:FF:000008">
    <property type="entry name" value="Alkaline phosphatase"/>
    <property type="match status" value="1"/>
</dbReference>
<feature type="binding site" evidence="15">
    <location>
        <position position="110"/>
    </location>
    <ligand>
        <name>Mg(2+)</name>
        <dbReference type="ChEBI" id="CHEBI:18420"/>
    </ligand>
</feature>
<dbReference type="AlphaFoldDB" id="A0AAN9B2B7"/>
<keyword evidence="19" id="KW-1185">Reference proteome</keyword>
<feature type="binding site" evidence="15">
    <location>
        <position position="272"/>
    </location>
    <ligand>
        <name>Mg(2+)</name>
        <dbReference type="ChEBI" id="CHEBI:18420"/>
    </ligand>
</feature>
<evidence type="ECO:0000313" key="18">
    <source>
        <dbReference type="EMBL" id="KAK7097557.1"/>
    </source>
</evidence>
<evidence type="ECO:0000256" key="13">
    <source>
        <dbReference type="ARBA" id="ARBA00023288"/>
    </source>
</evidence>
<comment type="cofactor">
    <cofactor evidence="15">
        <name>Zn(2+)</name>
        <dbReference type="ChEBI" id="CHEBI:29105"/>
    </cofactor>
    <text evidence="15">Binds 2 Zn(2+) ions.</text>
</comment>
<evidence type="ECO:0000313" key="19">
    <source>
        <dbReference type="Proteomes" id="UP001374579"/>
    </source>
</evidence>
<evidence type="ECO:0000256" key="14">
    <source>
        <dbReference type="PIRSR" id="PIRSR601952-1"/>
    </source>
</evidence>
<feature type="active site" description="Phosphoserine intermediate" evidence="14">
    <location>
        <position position="49"/>
    </location>
</feature>
<dbReference type="EMBL" id="JBAMIC010000013">
    <property type="protein sequence ID" value="KAK7097557.1"/>
    <property type="molecule type" value="Genomic_DNA"/>
</dbReference>
<keyword evidence="9 15" id="KW-0862">Zinc</keyword>
<dbReference type="Gene3D" id="3.40.720.10">
    <property type="entry name" value="Alkaline Phosphatase, subunit A"/>
    <property type="match status" value="1"/>
</dbReference>
<gene>
    <name evidence="18" type="ORF">V1264_004513</name>
</gene>
<dbReference type="InterPro" id="IPR017850">
    <property type="entry name" value="Alkaline_phosphatase_core_sf"/>
</dbReference>
<dbReference type="Pfam" id="PF00245">
    <property type="entry name" value="Alk_phosphatase"/>
    <property type="match status" value="1"/>
</dbReference>
<feature type="transmembrane region" description="Helical" evidence="17">
    <location>
        <begin position="453"/>
        <end position="470"/>
    </location>
</feature>
<accession>A0AAN9B2B7</accession>
<keyword evidence="10 15" id="KW-0460">Magnesium</keyword>
<dbReference type="PANTHER" id="PTHR11596:SF5">
    <property type="entry name" value="ALKALINE PHOSPHATASE"/>
    <property type="match status" value="1"/>
</dbReference>
<evidence type="ECO:0000256" key="8">
    <source>
        <dbReference type="ARBA" id="ARBA00022801"/>
    </source>
</evidence>
<keyword evidence="8" id="KW-0378">Hydrolase</keyword>
<evidence type="ECO:0000256" key="6">
    <source>
        <dbReference type="ARBA" id="ARBA00022622"/>
    </source>
</evidence>
<dbReference type="GO" id="GO:0005886">
    <property type="term" value="C:plasma membrane"/>
    <property type="evidence" value="ECO:0007669"/>
    <property type="project" value="UniProtKB-SubCell"/>
</dbReference>
<protein>
    <recommendedName>
        <fullName evidence="3">alkaline phosphatase</fullName>
        <ecNumber evidence="3">3.1.3.1</ecNumber>
    </recommendedName>
</protein>
<evidence type="ECO:0000256" key="9">
    <source>
        <dbReference type="ARBA" id="ARBA00022833"/>
    </source>
</evidence>
<evidence type="ECO:0000256" key="12">
    <source>
        <dbReference type="ARBA" id="ARBA00023180"/>
    </source>
</evidence>
<feature type="binding site" evidence="15">
    <location>
        <position position="277"/>
    </location>
    <ligand>
        <name>Zn(2+)</name>
        <dbReference type="ChEBI" id="CHEBI:29105"/>
        <label>2</label>
    </ligand>
</feature>
<organism evidence="18 19">
    <name type="scientific">Littorina saxatilis</name>
    <dbReference type="NCBI Taxonomy" id="31220"/>
    <lineage>
        <taxon>Eukaryota</taxon>
        <taxon>Metazoa</taxon>
        <taxon>Spiralia</taxon>
        <taxon>Lophotrochozoa</taxon>
        <taxon>Mollusca</taxon>
        <taxon>Gastropoda</taxon>
        <taxon>Caenogastropoda</taxon>
        <taxon>Littorinimorpha</taxon>
        <taxon>Littorinoidea</taxon>
        <taxon>Littorinidae</taxon>
        <taxon>Littorina</taxon>
    </lineage>
</organism>
<evidence type="ECO:0000256" key="4">
    <source>
        <dbReference type="ARBA" id="ARBA00022475"/>
    </source>
</evidence>
<dbReference type="PRINTS" id="PR00113">
    <property type="entry name" value="ALKPHPHTASE"/>
</dbReference>
<evidence type="ECO:0000256" key="15">
    <source>
        <dbReference type="PIRSR" id="PIRSR601952-2"/>
    </source>
</evidence>
<evidence type="ECO:0000256" key="3">
    <source>
        <dbReference type="ARBA" id="ARBA00012647"/>
    </source>
</evidence>
<evidence type="ECO:0000256" key="1">
    <source>
        <dbReference type="ARBA" id="ARBA00004609"/>
    </source>
</evidence>
<dbReference type="GO" id="GO:0004035">
    <property type="term" value="F:alkaline phosphatase activity"/>
    <property type="evidence" value="ECO:0007669"/>
    <property type="project" value="UniProtKB-EC"/>
</dbReference>
<keyword evidence="17" id="KW-0812">Transmembrane</keyword>
<evidence type="ECO:0000256" key="2">
    <source>
        <dbReference type="ARBA" id="ARBA00005984"/>
    </source>
</evidence>
<feature type="binding site" evidence="15">
    <location>
        <position position="317"/>
    </location>
    <ligand>
        <name>Zn(2+)</name>
        <dbReference type="ChEBI" id="CHEBI:29105"/>
        <label>2</label>
    </ligand>
</feature>
<evidence type="ECO:0000256" key="17">
    <source>
        <dbReference type="SAM" id="Phobius"/>
    </source>
</evidence>
<keyword evidence="12" id="KW-0325">Glycoprotein</keyword>
<reference evidence="18 19" key="1">
    <citation type="submission" date="2024-02" db="EMBL/GenBank/DDBJ databases">
        <title>Chromosome-scale genome assembly of the rough periwinkle Littorina saxatilis.</title>
        <authorList>
            <person name="De Jode A."/>
            <person name="Faria R."/>
            <person name="Formenti G."/>
            <person name="Sims Y."/>
            <person name="Smith T.P."/>
            <person name="Tracey A."/>
            <person name="Wood J.M.D."/>
            <person name="Zagrodzka Z.B."/>
            <person name="Johannesson K."/>
            <person name="Butlin R.K."/>
            <person name="Leder E.H."/>
        </authorList>
    </citation>
    <scope>NUCLEOTIDE SEQUENCE [LARGE SCALE GENOMIC DNA]</scope>
    <source>
        <strain evidence="18">Snail1</strain>
        <tissue evidence="18">Muscle</tissue>
    </source>
</reference>
<dbReference type="SUPFAM" id="SSF53649">
    <property type="entry name" value="Alkaline phosphatase-like"/>
    <property type="match status" value="1"/>
</dbReference>